<dbReference type="PANTHER" id="PTHR24421:SF10">
    <property type="entry name" value="NITRATE_NITRITE SENSOR PROTEIN NARQ"/>
    <property type="match status" value="1"/>
</dbReference>
<feature type="transmembrane region" description="Helical" evidence="10">
    <location>
        <begin position="12"/>
        <end position="30"/>
    </location>
</feature>
<keyword evidence="6 12" id="KW-0418">Kinase</keyword>
<evidence type="ECO:0000259" key="11">
    <source>
        <dbReference type="PROSITE" id="PS50109"/>
    </source>
</evidence>
<proteinExistence type="predicted"/>
<feature type="transmembrane region" description="Helical" evidence="10">
    <location>
        <begin position="134"/>
        <end position="153"/>
    </location>
</feature>
<keyword evidence="10" id="KW-0812">Transmembrane</keyword>
<keyword evidence="10" id="KW-0472">Membrane</keyword>
<dbReference type="InterPro" id="IPR005467">
    <property type="entry name" value="His_kinase_dom"/>
</dbReference>
<feature type="domain" description="Histidine kinase" evidence="11">
    <location>
        <begin position="200"/>
        <end position="398"/>
    </location>
</feature>
<dbReference type="InterPro" id="IPR011712">
    <property type="entry name" value="Sig_transdc_His_kin_sub3_dim/P"/>
</dbReference>
<accession>A0A918UJ99</accession>
<keyword evidence="5" id="KW-0547">Nucleotide-binding</keyword>
<protein>
    <recommendedName>
        <fullName evidence="2">histidine kinase</fullName>
        <ecNumber evidence="2">2.7.13.3</ecNumber>
    </recommendedName>
</protein>
<evidence type="ECO:0000256" key="10">
    <source>
        <dbReference type="SAM" id="Phobius"/>
    </source>
</evidence>
<feature type="coiled-coil region" evidence="9">
    <location>
        <begin position="157"/>
        <end position="191"/>
    </location>
</feature>
<evidence type="ECO:0000256" key="9">
    <source>
        <dbReference type="SAM" id="Coils"/>
    </source>
</evidence>
<keyword evidence="9" id="KW-0175">Coiled coil</keyword>
<dbReference type="EC" id="2.7.13.3" evidence="2"/>
<keyword evidence="13" id="KW-1185">Reference proteome</keyword>
<dbReference type="RefSeq" id="WP_189860534.1">
    <property type="nucleotide sequence ID" value="NZ_BMVW01000006.1"/>
</dbReference>
<keyword evidence="8" id="KW-0902">Two-component regulatory system</keyword>
<organism evidence="12 13">
    <name type="scientific">Streptomyces poonensis</name>
    <dbReference type="NCBI Taxonomy" id="68255"/>
    <lineage>
        <taxon>Bacteria</taxon>
        <taxon>Bacillati</taxon>
        <taxon>Actinomycetota</taxon>
        <taxon>Actinomycetes</taxon>
        <taxon>Kitasatosporales</taxon>
        <taxon>Streptomycetaceae</taxon>
        <taxon>Streptomyces</taxon>
    </lineage>
</organism>
<evidence type="ECO:0000313" key="13">
    <source>
        <dbReference type="Proteomes" id="UP000622166"/>
    </source>
</evidence>
<comment type="catalytic activity">
    <reaction evidence="1">
        <text>ATP + protein L-histidine = ADP + protein N-phospho-L-histidine.</text>
        <dbReference type="EC" id="2.7.13.3"/>
    </reaction>
</comment>
<dbReference type="EMBL" id="BMVW01000006">
    <property type="protein sequence ID" value="GGZ14288.1"/>
    <property type="molecule type" value="Genomic_DNA"/>
</dbReference>
<dbReference type="Gene3D" id="3.30.565.10">
    <property type="entry name" value="Histidine kinase-like ATPase, C-terminal domain"/>
    <property type="match status" value="1"/>
</dbReference>
<keyword evidence="7" id="KW-0067">ATP-binding</keyword>
<keyword evidence="4" id="KW-0808">Transferase</keyword>
<evidence type="ECO:0000256" key="5">
    <source>
        <dbReference type="ARBA" id="ARBA00022741"/>
    </source>
</evidence>
<comment type="caution">
    <text evidence="12">The sequence shown here is derived from an EMBL/GenBank/DDBJ whole genome shotgun (WGS) entry which is preliminary data.</text>
</comment>
<evidence type="ECO:0000256" key="3">
    <source>
        <dbReference type="ARBA" id="ARBA00022553"/>
    </source>
</evidence>
<dbReference type="InterPro" id="IPR050482">
    <property type="entry name" value="Sensor_HK_TwoCompSys"/>
</dbReference>
<sequence>MQRLYDFLRRHPTGVDGFWALILFGMSVVGGTTRQEATGSDLMAAVVPISLALCLVIALRRRMPEKMLVLAAATGVAQLIVDVPPLPADFGMLVIIYTVAATGVRWTSRFALVGALCAGPLAQLRWPTEPASPLGSMAIAVFQTVPFALAWVLGDSLRTRRAYFAQLEERAARLEKEREAQSKVAVAAERARIARELHDVVAHNVSVMVVQADGAAYVLDAAPDQAKKALETISSTGRQALAEMRRLLGVLRTGEHQESGEYVPQPDVEQLDELIEQCRRSGLPVDFRIEGTPRPLPSGVELTAYRIVQEALTNTRKHGGPNAGASVRLVYFDDGLGLLVEDDGKGAPQELYEEGGFDGQGHGLIGMRERVGMVGGTLDAGPRPGGGFRISALLPLKPAH</sequence>
<evidence type="ECO:0000256" key="6">
    <source>
        <dbReference type="ARBA" id="ARBA00022777"/>
    </source>
</evidence>
<keyword evidence="10" id="KW-1133">Transmembrane helix</keyword>
<evidence type="ECO:0000256" key="8">
    <source>
        <dbReference type="ARBA" id="ARBA00023012"/>
    </source>
</evidence>
<dbReference type="GO" id="GO:0000155">
    <property type="term" value="F:phosphorelay sensor kinase activity"/>
    <property type="evidence" value="ECO:0007669"/>
    <property type="project" value="InterPro"/>
</dbReference>
<name>A0A918UJ99_9ACTN</name>
<dbReference type="CDD" id="cd16917">
    <property type="entry name" value="HATPase_UhpB-NarQ-NarX-like"/>
    <property type="match status" value="1"/>
</dbReference>
<dbReference type="Pfam" id="PF23539">
    <property type="entry name" value="DUF7134"/>
    <property type="match status" value="1"/>
</dbReference>
<dbReference type="InterPro" id="IPR055558">
    <property type="entry name" value="DUF7134"/>
</dbReference>
<dbReference type="Proteomes" id="UP000622166">
    <property type="component" value="Unassembled WGS sequence"/>
</dbReference>
<evidence type="ECO:0000256" key="4">
    <source>
        <dbReference type="ARBA" id="ARBA00022679"/>
    </source>
</evidence>
<dbReference type="GO" id="GO:0046983">
    <property type="term" value="F:protein dimerization activity"/>
    <property type="evidence" value="ECO:0007669"/>
    <property type="project" value="InterPro"/>
</dbReference>
<dbReference type="AlphaFoldDB" id="A0A918UJ99"/>
<dbReference type="GO" id="GO:0005524">
    <property type="term" value="F:ATP binding"/>
    <property type="evidence" value="ECO:0007669"/>
    <property type="project" value="UniProtKB-KW"/>
</dbReference>
<dbReference type="PROSITE" id="PS50109">
    <property type="entry name" value="HIS_KIN"/>
    <property type="match status" value="1"/>
</dbReference>
<evidence type="ECO:0000256" key="1">
    <source>
        <dbReference type="ARBA" id="ARBA00000085"/>
    </source>
</evidence>
<dbReference type="GO" id="GO:0016020">
    <property type="term" value="C:membrane"/>
    <property type="evidence" value="ECO:0007669"/>
    <property type="project" value="InterPro"/>
</dbReference>
<dbReference type="Pfam" id="PF07730">
    <property type="entry name" value="HisKA_3"/>
    <property type="match status" value="1"/>
</dbReference>
<feature type="transmembrane region" description="Helical" evidence="10">
    <location>
        <begin position="42"/>
        <end position="60"/>
    </location>
</feature>
<dbReference type="PANTHER" id="PTHR24421">
    <property type="entry name" value="NITRATE/NITRITE SENSOR PROTEIN NARX-RELATED"/>
    <property type="match status" value="1"/>
</dbReference>
<dbReference type="Pfam" id="PF02518">
    <property type="entry name" value="HATPase_c"/>
    <property type="match status" value="1"/>
</dbReference>
<evidence type="ECO:0000313" key="12">
    <source>
        <dbReference type="EMBL" id="GGZ14288.1"/>
    </source>
</evidence>
<evidence type="ECO:0000256" key="2">
    <source>
        <dbReference type="ARBA" id="ARBA00012438"/>
    </source>
</evidence>
<dbReference type="InterPro" id="IPR036890">
    <property type="entry name" value="HATPase_C_sf"/>
</dbReference>
<gene>
    <name evidence="12" type="ORF">GCM10010365_37770</name>
</gene>
<dbReference type="Gene3D" id="1.20.5.1930">
    <property type="match status" value="1"/>
</dbReference>
<evidence type="ECO:0000256" key="7">
    <source>
        <dbReference type="ARBA" id="ARBA00022840"/>
    </source>
</evidence>
<reference evidence="12" key="2">
    <citation type="submission" date="2020-09" db="EMBL/GenBank/DDBJ databases">
        <authorList>
            <person name="Sun Q."/>
            <person name="Ohkuma M."/>
        </authorList>
    </citation>
    <scope>NUCLEOTIDE SEQUENCE</scope>
    <source>
        <strain evidence="12">JCM 4815</strain>
    </source>
</reference>
<dbReference type="SUPFAM" id="SSF55874">
    <property type="entry name" value="ATPase domain of HSP90 chaperone/DNA topoisomerase II/histidine kinase"/>
    <property type="match status" value="1"/>
</dbReference>
<dbReference type="InterPro" id="IPR003594">
    <property type="entry name" value="HATPase_dom"/>
</dbReference>
<keyword evidence="3" id="KW-0597">Phosphoprotein</keyword>
<reference evidence="12" key="1">
    <citation type="journal article" date="2014" name="Int. J. Syst. Evol. Microbiol.">
        <title>Complete genome sequence of Corynebacterium casei LMG S-19264T (=DSM 44701T), isolated from a smear-ripened cheese.</title>
        <authorList>
            <consortium name="US DOE Joint Genome Institute (JGI-PGF)"/>
            <person name="Walter F."/>
            <person name="Albersmeier A."/>
            <person name="Kalinowski J."/>
            <person name="Ruckert C."/>
        </authorList>
    </citation>
    <scope>NUCLEOTIDE SEQUENCE</scope>
    <source>
        <strain evidence="12">JCM 4815</strain>
    </source>
</reference>